<dbReference type="InterPro" id="IPR007345">
    <property type="entry name" value="Polysacch_pyruvyl_Trfase"/>
</dbReference>
<dbReference type="EMBL" id="JBHRXJ010000013">
    <property type="protein sequence ID" value="MFC3529671.1"/>
    <property type="molecule type" value="Genomic_DNA"/>
</dbReference>
<evidence type="ECO:0000313" key="2">
    <source>
        <dbReference type="EMBL" id="MFC3529671.1"/>
    </source>
</evidence>
<gene>
    <name evidence="2" type="ORF">ACFOMH_15945</name>
</gene>
<sequence length="369" mass="41007">MTKRIGIVSIAPGAPDPSGMSFDWYMTRFGRNTGNYMFTQAMFRQLTGELHHLSFDFDVSRIGEEFDHLVIPAANWMNEKSDWTAMADWIEAAPVPVTVIGLGLQASSQDLAEVKVSDSAIRLARVLSSKSPHISVRGDFTRDWLLSIGVRNVVTTGCPSLYMRLNDPALARNEGELVLQSTRYYMTQAFLNHPGTNRDVFGLAGKYDTHMIYQSEFNEIERMVFGRVTEGTPGEALMPALYGLETDADYHAYLARRGHVFCDLDEWSGFLQGTAGVIGTRLHGSILALNSGVPAILIPHDSRTGELVDFAAIPTIHPEGIASYTRADLHAVLHGADIGRFLDTRSRNGLIYRQFLRDCGLDCREENML</sequence>
<proteinExistence type="predicted"/>
<keyword evidence="2" id="KW-0808">Transferase</keyword>
<dbReference type="RefSeq" id="WP_377745707.1">
    <property type="nucleotide sequence ID" value="NZ_JBHRXJ010000013.1"/>
</dbReference>
<evidence type="ECO:0000259" key="1">
    <source>
        <dbReference type="Pfam" id="PF04230"/>
    </source>
</evidence>
<evidence type="ECO:0000313" key="3">
    <source>
        <dbReference type="Proteomes" id="UP001595721"/>
    </source>
</evidence>
<comment type="caution">
    <text evidence="2">The sequence shown here is derived from an EMBL/GenBank/DDBJ whole genome shotgun (WGS) entry which is preliminary data.</text>
</comment>
<name>A0ABV7R8U6_9RHOB</name>
<keyword evidence="3" id="KW-1185">Reference proteome</keyword>
<dbReference type="GO" id="GO:0016740">
    <property type="term" value="F:transferase activity"/>
    <property type="evidence" value="ECO:0007669"/>
    <property type="project" value="UniProtKB-KW"/>
</dbReference>
<accession>A0ABV7R8U6</accession>
<protein>
    <submittedName>
        <fullName evidence="2">Polysaccharide pyruvyl transferase family protein</fullName>
    </submittedName>
</protein>
<reference evidence="3" key="1">
    <citation type="journal article" date="2019" name="Int. J. Syst. Evol. Microbiol.">
        <title>The Global Catalogue of Microorganisms (GCM) 10K type strain sequencing project: providing services to taxonomists for standard genome sequencing and annotation.</title>
        <authorList>
            <consortium name="The Broad Institute Genomics Platform"/>
            <consortium name="The Broad Institute Genome Sequencing Center for Infectious Disease"/>
            <person name="Wu L."/>
            <person name="Ma J."/>
        </authorList>
    </citation>
    <scope>NUCLEOTIDE SEQUENCE [LARGE SCALE GENOMIC DNA]</scope>
    <source>
        <strain evidence="3">KCTC 42899</strain>
    </source>
</reference>
<dbReference type="Proteomes" id="UP001595721">
    <property type="component" value="Unassembled WGS sequence"/>
</dbReference>
<dbReference type="Pfam" id="PF04230">
    <property type="entry name" value="PS_pyruv_trans"/>
    <property type="match status" value="1"/>
</dbReference>
<organism evidence="2 3">
    <name type="scientific">Paracoccus mangrovi</name>
    <dbReference type="NCBI Taxonomy" id="1715645"/>
    <lineage>
        <taxon>Bacteria</taxon>
        <taxon>Pseudomonadati</taxon>
        <taxon>Pseudomonadota</taxon>
        <taxon>Alphaproteobacteria</taxon>
        <taxon>Rhodobacterales</taxon>
        <taxon>Paracoccaceae</taxon>
        <taxon>Paracoccus</taxon>
    </lineage>
</organism>
<feature type="domain" description="Polysaccharide pyruvyl transferase" evidence="1">
    <location>
        <begin position="32"/>
        <end position="302"/>
    </location>
</feature>